<dbReference type="SUPFAM" id="SSF53335">
    <property type="entry name" value="S-adenosyl-L-methionine-dependent methyltransferases"/>
    <property type="match status" value="1"/>
</dbReference>
<dbReference type="Proteomes" id="UP000682843">
    <property type="component" value="Chromosome"/>
</dbReference>
<dbReference type="RefSeq" id="WP_211912642.1">
    <property type="nucleotide sequence ID" value="NZ_CP036498.1"/>
</dbReference>
<evidence type="ECO:0000313" key="2">
    <source>
        <dbReference type="Proteomes" id="UP000682843"/>
    </source>
</evidence>
<evidence type="ECO:0008006" key="3">
    <source>
        <dbReference type="Google" id="ProtNLM"/>
    </source>
</evidence>
<name>A0ABX8A784_9BRAD</name>
<protein>
    <recommendedName>
        <fullName evidence="3">Methyltransferase family protein</fullName>
    </recommendedName>
</protein>
<organism evidence="1 2">
    <name type="scientific">Tardiphaga alba</name>
    <dbReference type="NCBI Taxonomy" id="340268"/>
    <lineage>
        <taxon>Bacteria</taxon>
        <taxon>Pseudomonadati</taxon>
        <taxon>Pseudomonadota</taxon>
        <taxon>Alphaproteobacteria</taxon>
        <taxon>Hyphomicrobiales</taxon>
        <taxon>Nitrobacteraceae</taxon>
        <taxon>Tardiphaga</taxon>
    </lineage>
</organism>
<proteinExistence type="predicted"/>
<accession>A0ABX8A784</accession>
<dbReference type="InterPro" id="IPR029063">
    <property type="entry name" value="SAM-dependent_MTases_sf"/>
</dbReference>
<evidence type="ECO:0000313" key="1">
    <source>
        <dbReference type="EMBL" id="QUS39097.1"/>
    </source>
</evidence>
<reference evidence="1 2" key="1">
    <citation type="submission" date="2019-02" db="EMBL/GenBank/DDBJ databases">
        <title>Emended description of the genus Rhodopseudomonas and description of Rhodopseudomonas albus sp. nov., a non-phototrophic, heavy-metal-tolerant bacterium isolated from garden soil.</title>
        <authorList>
            <person name="Bao Z."/>
            <person name="Cao W.W."/>
            <person name="Sato Y."/>
            <person name="Nishizawa T."/>
            <person name="Zhao J."/>
            <person name="Guo Y."/>
            <person name="Ohta H."/>
        </authorList>
    </citation>
    <scope>NUCLEOTIDE SEQUENCE [LARGE SCALE GENOMIC DNA]</scope>
    <source>
        <strain evidence="1 2">SK50-23</strain>
    </source>
</reference>
<keyword evidence="2" id="KW-1185">Reference proteome</keyword>
<gene>
    <name evidence="1" type="ORF">RPMA_09805</name>
</gene>
<dbReference type="EMBL" id="CP036498">
    <property type="protein sequence ID" value="QUS39097.1"/>
    <property type="molecule type" value="Genomic_DNA"/>
</dbReference>
<sequence>MSSSKYNRGIRFAELLLRQEAILTREYDWQPLDFEGKHVVEIGCGPLAGFGPLAIFRGAASFQSAEPEWDPALFFESAQINDKYLRIFHADLTALYGPRMDFEQFRSALRARLSIYNTGFEAAQIKAPVDIVLSQSVLEHVFPPRDIVRQLASIQSPTTRFLHLVDFGNHYPTVNPFQGLYEQEPEAYVARRGQAINLLRMPDIAALFASENISARVVATRFCAESYTGSIAPWWRRTYDDSALFTQLALVASAH</sequence>